<evidence type="ECO:0000256" key="8">
    <source>
        <dbReference type="RuleBase" id="RU363032"/>
    </source>
</evidence>
<feature type="transmembrane region" description="Helical" evidence="8">
    <location>
        <begin position="64"/>
        <end position="84"/>
    </location>
</feature>
<keyword evidence="4" id="KW-1003">Cell membrane</keyword>
<comment type="subcellular location">
    <subcellularLocation>
        <location evidence="1 8">Cell membrane</location>
        <topology evidence="1 8">Multi-pass membrane protein</topology>
    </subcellularLocation>
</comment>
<feature type="transmembrane region" description="Helical" evidence="8">
    <location>
        <begin position="201"/>
        <end position="222"/>
    </location>
</feature>
<dbReference type="PANTHER" id="PTHR43848:SF2">
    <property type="entry name" value="PUTRESCINE TRANSPORT SYSTEM PERMEASE PROTEIN POTI"/>
    <property type="match status" value="1"/>
</dbReference>
<evidence type="ECO:0000256" key="6">
    <source>
        <dbReference type="ARBA" id="ARBA00022989"/>
    </source>
</evidence>
<evidence type="ECO:0000313" key="10">
    <source>
        <dbReference type="EMBL" id="SMY07349.1"/>
    </source>
</evidence>
<dbReference type="EMBL" id="FXZK01000002">
    <property type="protein sequence ID" value="SMY07349.1"/>
    <property type="molecule type" value="Genomic_DNA"/>
</dbReference>
<comment type="similarity">
    <text evidence="2">Belongs to the binding-protein-dependent transport system permease family. CysTW subfamily.</text>
</comment>
<dbReference type="CDD" id="cd06261">
    <property type="entry name" value="TM_PBP2"/>
    <property type="match status" value="1"/>
</dbReference>
<dbReference type="Gene3D" id="1.10.3720.10">
    <property type="entry name" value="MetI-like"/>
    <property type="match status" value="1"/>
</dbReference>
<feature type="transmembrane region" description="Helical" evidence="8">
    <location>
        <begin position="228"/>
        <end position="249"/>
    </location>
</feature>
<sequence>MKGSGLKIYAIAYLLFLYAPILLLPIFAFNDGTIIAFPLQGFTTKWFGELWTNKALHDAVGNSLFIAMMTAIFATLLGVCAARAGAMASFPGKKGITGFIMLPLVLPEIIVAVSLLIVLRQVLDMQLSNWTIIMAHVLICTPFSIAILNGAFQNIDPALEEAALDLGETRWSAFRLVILPLVVPGIISSMLISFTISLDEFIIAFFLTGSNPTMPVYIWGLLRFPASLPVVMALGTLLVTLSIVLLATAEYFRRRGLARAGIKDSGGFL</sequence>
<evidence type="ECO:0000256" key="5">
    <source>
        <dbReference type="ARBA" id="ARBA00022692"/>
    </source>
</evidence>
<dbReference type="Proteomes" id="UP000201613">
    <property type="component" value="Unassembled WGS sequence"/>
</dbReference>
<dbReference type="InterPro" id="IPR035906">
    <property type="entry name" value="MetI-like_sf"/>
</dbReference>
<keyword evidence="5 8" id="KW-0812">Transmembrane</keyword>
<evidence type="ECO:0000256" key="2">
    <source>
        <dbReference type="ARBA" id="ARBA00007069"/>
    </source>
</evidence>
<keyword evidence="3 8" id="KW-0813">Transport</keyword>
<dbReference type="PROSITE" id="PS50928">
    <property type="entry name" value="ABC_TM1"/>
    <property type="match status" value="1"/>
</dbReference>
<feature type="transmembrane region" description="Helical" evidence="8">
    <location>
        <begin position="6"/>
        <end position="29"/>
    </location>
</feature>
<feature type="transmembrane region" description="Helical" evidence="8">
    <location>
        <begin position="96"/>
        <end position="119"/>
    </location>
</feature>
<dbReference type="OrthoDB" id="9782004at2"/>
<dbReference type="SUPFAM" id="SSF161098">
    <property type="entry name" value="MetI-like"/>
    <property type="match status" value="1"/>
</dbReference>
<reference evidence="10 11" key="1">
    <citation type="submission" date="2017-05" db="EMBL/GenBank/DDBJ databases">
        <authorList>
            <person name="Song R."/>
            <person name="Chenine A.L."/>
            <person name="Ruprecht R.M."/>
        </authorList>
    </citation>
    <scope>NUCLEOTIDE SEQUENCE [LARGE SCALE GENOMIC DNA]</scope>
    <source>
        <strain evidence="10 11">CECT 8899</strain>
    </source>
</reference>
<dbReference type="AlphaFoldDB" id="A0A238LCD3"/>
<dbReference type="Pfam" id="PF00528">
    <property type="entry name" value="BPD_transp_1"/>
    <property type="match status" value="1"/>
</dbReference>
<name>A0A238LCD3_9RHOB</name>
<dbReference type="GO" id="GO:0055085">
    <property type="term" value="P:transmembrane transport"/>
    <property type="evidence" value="ECO:0007669"/>
    <property type="project" value="InterPro"/>
</dbReference>
<proteinExistence type="inferred from homology"/>
<dbReference type="InterPro" id="IPR051789">
    <property type="entry name" value="Bact_Polyamine_Transport"/>
</dbReference>
<protein>
    <submittedName>
        <fullName evidence="10">Inner membrane ABC transporter permease protein YdcV</fullName>
    </submittedName>
</protein>
<feature type="transmembrane region" description="Helical" evidence="8">
    <location>
        <begin position="131"/>
        <end position="152"/>
    </location>
</feature>
<dbReference type="RefSeq" id="WP_093991557.1">
    <property type="nucleotide sequence ID" value="NZ_FXZK01000002.1"/>
</dbReference>
<keyword evidence="6 8" id="KW-1133">Transmembrane helix</keyword>
<gene>
    <name evidence="10" type="primary">ydcV_2</name>
    <name evidence="10" type="ORF">LOM8899_01484</name>
</gene>
<evidence type="ECO:0000256" key="3">
    <source>
        <dbReference type="ARBA" id="ARBA00022448"/>
    </source>
</evidence>
<feature type="transmembrane region" description="Helical" evidence="8">
    <location>
        <begin position="172"/>
        <end position="194"/>
    </location>
</feature>
<keyword evidence="11" id="KW-1185">Reference proteome</keyword>
<evidence type="ECO:0000256" key="1">
    <source>
        <dbReference type="ARBA" id="ARBA00004651"/>
    </source>
</evidence>
<dbReference type="GO" id="GO:0005886">
    <property type="term" value="C:plasma membrane"/>
    <property type="evidence" value="ECO:0007669"/>
    <property type="project" value="UniProtKB-SubCell"/>
</dbReference>
<dbReference type="PANTHER" id="PTHR43848">
    <property type="entry name" value="PUTRESCINE TRANSPORT SYSTEM PERMEASE PROTEIN POTI"/>
    <property type="match status" value="1"/>
</dbReference>
<evidence type="ECO:0000259" key="9">
    <source>
        <dbReference type="PROSITE" id="PS50928"/>
    </source>
</evidence>
<dbReference type="InterPro" id="IPR000515">
    <property type="entry name" value="MetI-like"/>
</dbReference>
<feature type="domain" description="ABC transmembrane type-1" evidence="9">
    <location>
        <begin position="60"/>
        <end position="249"/>
    </location>
</feature>
<evidence type="ECO:0000256" key="7">
    <source>
        <dbReference type="ARBA" id="ARBA00023136"/>
    </source>
</evidence>
<accession>A0A238LCD3</accession>
<evidence type="ECO:0000256" key="4">
    <source>
        <dbReference type="ARBA" id="ARBA00022475"/>
    </source>
</evidence>
<keyword evidence="7 8" id="KW-0472">Membrane</keyword>
<evidence type="ECO:0000313" key="11">
    <source>
        <dbReference type="Proteomes" id="UP000201613"/>
    </source>
</evidence>
<organism evidence="10 11">
    <name type="scientific">Flavimaricola marinus</name>
    <dbReference type="NCBI Taxonomy" id="1819565"/>
    <lineage>
        <taxon>Bacteria</taxon>
        <taxon>Pseudomonadati</taxon>
        <taxon>Pseudomonadota</taxon>
        <taxon>Alphaproteobacteria</taxon>
        <taxon>Rhodobacterales</taxon>
        <taxon>Paracoccaceae</taxon>
        <taxon>Flavimaricola</taxon>
    </lineage>
</organism>